<dbReference type="Proteomes" id="UP001057402">
    <property type="component" value="Chromosome 1"/>
</dbReference>
<accession>A0ACB9SFA8</accession>
<keyword evidence="2" id="KW-1185">Reference proteome</keyword>
<protein>
    <submittedName>
        <fullName evidence="1">Uncharacterized protein</fullName>
    </submittedName>
</protein>
<sequence length="91" mass="10061">MWMKGEPLVAKLAVLAKEANPSLQSRSLGCLATALGDGKLLWLYFMFFFVGESSSSVLKSVQSLVMDSFCECILQCWNSFGQSTRMHDLCA</sequence>
<evidence type="ECO:0000313" key="1">
    <source>
        <dbReference type="EMBL" id="KAI4388519.1"/>
    </source>
</evidence>
<dbReference type="EMBL" id="CM042880">
    <property type="protein sequence ID" value="KAI4388519.1"/>
    <property type="molecule type" value="Genomic_DNA"/>
</dbReference>
<organism evidence="1 2">
    <name type="scientific">Melastoma candidum</name>
    <dbReference type="NCBI Taxonomy" id="119954"/>
    <lineage>
        <taxon>Eukaryota</taxon>
        <taxon>Viridiplantae</taxon>
        <taxon>Streptophyta</taxon>
        <taxon>Embryophyta</taxon>
        <taxon>Tracheophyta</taxon>
        <taxon>Spermatophyta</taxon>
        <taxon>Magnoliopsida</taxon>
        <taxon>eudicotyledons</taxon>
        <taxon>Gunneridae</taxon>
        <taxon>Pentapetalae</taxon>
        <taxon>rosids</taxon>
        <taxon>malvids</taxon>
        <taxon>Myrtales</taxon>
        <taxon>Melastomataceae</taxon>
        <taxon>Melastomatoideae</taxon>
        <taxon>Melastomateae</taxon>
        <taxon>Melastoma</taxon>
    </lineage>
</organism>
<reference evidence="2" key="1">
    <citation type="journal article" date="2023" name="Front. Plant Sci.">
        <title>Chromosomal-level genome assembly of Melastoma candidum provides insights into trichome evolution.</title>
        <authorList>
            <person name="Zhong Y."/>
            <person name="Wu W."/>
            <person name="Sun C."/>
            <person name="Zou P."/>
            <person name="Liu Y."/>
            <person name="Dai S."/>
            <person name="Zhou R."/>
        </authorList>
    </citation>
    <scope>NUCLEOTIDE SEQUENCE [LARGE SCALE GENOMIC DNA]</scope>
</reference>
<name>A0ACB9SFA8_9MYRT</name>
<gene>
    <name evidence="1" type="ORF">MLD38_000840</name>
</gene>
<proteinExistence type="predicted"/>
<evidence type="ECO:0000313" key="2">
    <source>
        <dbReference type="Proteomes" id="UP001057402"/>
    </source>
</evidence>
<comment type="caution">
    <text evidence="1">The sequence shown here is derived from an EMBL/GenBank/DDBJ whole genome shotgun (WGS) entry which is preliminary data.</text>
</comment>